<proteinExistence type="inferred from homology"/>
<evidence type="ECO:0000256" key="6">
    <source>
        <dbReference type="ARBA" id="ARBA00022838"/>
    </source>
</evidence>
<evidence type="ECO:0008006" key="12">
    <source>
        <dbReference type="Google" id="ProtNLM"/>
    </source>
</evidence>
<evidence type="ECO:0000256" key="1">
    <source>
        <dbReference type="ARBA" id="ARBA00004629"/>
    </source>
</evidence>
<comment type="similarity">
    <text evidence="2">Belongs to the mis12 family.</text>
</comment>
<evidence type="ECO:0000256" key="3">
    <source>
        <dbReference type="ARBA" id="ARBA00022454"/>
    </source>
</evidence>
<evidence type="ECO:0000313" key="10">
    <source>
        <dbReference type="EMBL" id="CAI5759008.1"/>
    </source>
</evidence>
<evidence type="ECO:0000256" key="9">
    <source>
        <dbReference type="ARBA" id="ARBA00023328"/>
    </source>
</evidence>
<dbReference type="OrthoDB" id="1884855at2759"/>
<keyword evidence="3" id="KW-0158">Chromosome</keyword>
<keyword evidence="8" id="KW-0131">Cell cycle</keyword>
<evidence type="ECO:0000256" key="8">
    <source>
        <dbReference type="ARBA" id="ARBA00023306"/>
    </source>
</evidence>
<keyword evidence="11" id="KW-1185">Reference proteome</keyword>
<dbReference type="Pfam" id="PF05859">
    <property type="entry name" value="Mis12"/>
    <property type="match status" value="1"/>
</dbReference>
<evidence type="ECO:0000313" key="11">
    <source>
        <dbReference type="Proteomes" id="UP001152885"/>
    </source>
</evidence>
<dbReference type="PANTHER" id="PTHR14527">
    <property type="entry name" value="PROTEIN MIS12 HOMOLOG"/>
    <property type="match status" value="1"/>
</dbReference>
<sequence>MDSRVNSILTEHLGFSPVDLIDEVINSVNQIMYNGTEEVERHLISKFPQNQKEIKDGIFRLEEIMESEIDFNFDKFELYVLRNIFNIPKDLVEEGWIKLKHHQGIEFNETNVMRKLEYDNEVKNLMRMISKELQFRKIFKLQIRKAKHIIKIMNGIENNLKFLNCKDDTITKDIGPLDEILYFVIKEIQRLIETFEKLTVKLNTNLVFKSTMRDKFINERTLKILQRREITEANNKKGTLESS</sequence>
<dbReference type="AlphaFoldDB" id="A0A9W4TYQ5"/>
<name>A0A9W4TYQ5_9ASCO</name>
<accession>A0A9W4TYQ5</accession>
<keyword evidence="7" id="KW-0175">Coiled coil</keyword>
<reference evidence="10" key="1">
    <citation type="submission" date="2022-12" db="EMBL/GenBank/DDBJ databases">
        <authorList>
            <person name="Brejova B."/>
        </authorList>
    </citation>
    <scope>NUCLEOTIDE SEQUENCE</scope>
</reference>
<organism evidence="10 11">
    <name type="scientific">Candida verbasci</name>
    <dbReference type="NCBI Taxonomy" id="1227364"/>
    <lineage>
        <taxon>Eukaryota</taxon>
        <taxon>Fungi</taxon>
        <taxon>Dikarya</taxon>
        <taxon>Ascomycota</taxon>
        <taxon>Saccharomycotina</taxon>
        <taxon>Pichiomycetes</taxon>
        <taxon>Debaryomycetaceae</taxon>
        <taxon>Candida/Lodderomyces clade</taxon>
        <taxon>Candida</taxon>
    </lineage>
</organism>
<keyword evidence="9" id="KW-0137">Centromere</keyword>
<comment type="subcellular location">
    <subcellularLocation>
        <location evidence="1">Chromosome</location>
        <location evidence="1">Centromere</location>
        <location evidence="1">Kinetochore</location>
    </subcellularLocation>
</comment>
<dbReference type="PANTHER" id="PTHR14527:SF2">
    <property type="entry name" value="PROTEIN MIS12 HOMOLOG"/>
    <property type="match status" value="1"/>
</dbReference>
<dbReference type="InterPro" id="IPR008685">
    <property type="entry name" value="Centromere_Mis12"/>
</dbReference>
<dbReference type="GO" id="GO:0000444">
    <property type="term" value="C:MIS12/MIND type complex"/>
    <property type="evidence" value="ECO:0007669"/>
    <property type="project" value="TreeGrafter"/>
</dbReference>
<evidence type="ECO:0000256" key="5">
    <source>
        <dbReference type="ARBA" id="ARBA00022776"/>
    </source>
</evidence>
<dbReference type="GO" id="GO:0005634">
    <property type="term" value="C:nucleus"/>
    <property type="evidence" value="ECO:0007669"/>
    <property type="project" value="InterPro"/>
</dbReference>
<gene>
    <name evidence="10" type="ORF">CANVERA_P3517</name>
</gene>
<dbReference type="Proteomes" id="UP001152885">
    <property type="component" value="Unassembled WGS sequence"/>
</dbReference>
<keyword evidence="4" id="KW-0132">Cell division</keyword>
<comment type="caution">
    <text evidence="10">The sequence shown here is derived from an EMBL/GenBank/DDBJ whole genome shotgun (WGS) entry which is preliminary data.</text>
</comment>
<dbReference type="GO" id="GO:0000070">
    <property type="term" value="P:mitotic sister chromatid segregation"/>
    <property type="evidence" value="ECO:0007669"/>
    <property type="project" value="TreeGrafter"/>
</dbReference>
<protein>
    <recommendedName>
        <fullName evidence="12">Kinetochore-associated protein MTW1</fullName>
    </recommendedName>
</protein>
<evidence type="ECO:0000256" key="7">
    <source>
        <dbReference type="ARBA" id="ARBA00023054"/>
    </source>
</evidence>
<dbReference type="EMBL" id="CANTUO010000003">
    <property type="protein sequence ID" value="CAI5759008.1"/>
    <property type="molecule type" value="Genomic_DNA"/>
</dbReference>
<keyword evidence="6" id="KW-0995">Kinetochore</keyword>
<dbReference type="GO" id="GO:0051301">
    <property type="term" value="P:cell division"/>
    <property type="evidence" value="ECO:0007669"/>
    <property type="project" value="UniProtKB-KW"/>
</dbReference>
<evidence type="ECO:0000256" key="2">
    <source>
        <dbReference type="ARBA" id="ARBA00008643"/>
    </source>
</evidence>
<keyword evidence="5" id="KW-0498">Mitosis</keyword>
<dbReference type="GO" id="GO:0051382">
    <property type="term" value="P:kinetochore assembly"/>
    <property type="evidence" value="ECO:0007669"/>
    <property type="project" value="TreeGrafter"/>
</dbReference>
<evidence type="ECO:0000256" key="4">
    <source>
        <dbReference type="ARBA" id="ARBA00022618"/>
    </source>
</evidence>